<feature type="transmembrane region" description="Helical" evidence="5">
    <location>
        <begin position="68"/>
        <end position="85"/>
    </location>
</feature>
<evidence type="ECO:0000256" key="6">
    <source>
        <dbReference type="SAM" id="SignalP"/>
    </source>
</evidence>
<comment type="caution">
    <text evidence="7">The sequence shown here is derived from an EMBL/GenBank/DDBJ whole genome shotgun (WGS) entry which is preliminary data.</text>
</comment>
<dbReference type="Proteomes" id="UP001205740">
    <property type="component" value="Unassembled WGS sequence"/>
</dbReference>
<evidence type="ECO:0000256" key="2">
    <source>
        <dbReference type="ARBA" id="ARBA00022692"/>
    </source>
</evidence>
<feature type="chain" id="PRO_5046900282" description="Rhomboid family intramembrane serine protease" evidence="6">
    <location>
        <begin position="30"/>
        <end position="259"/>
    </location>
</feature>
<evidence type="ECO:0008006" key="9">
    <source>
        <dbReference type="Google" id="ProtNLM"/>
    </source>
</evidence>
<feature type="transmembrane region" description="Helical" evidence="5">
    <location>
        <begin position="97"/>
        <end position="120"/>
    </location>
</feature>
<evidence type="ECO:0000256" key="5">
    <source>
        <dbReference type="SAM" id="Phobius"/>
    </source>
</evidence>
<gene>
    <name evidence="7" type="ORF">LX12_003253</name>
</gene>
<organism evidence="7 8">
    <name type="scientific">Williamsia serinedens</name>
    <dbReference type="NCBI Taxonomy" id="391736"/>
    <lineage>
        <taxon>Bacteria</taxon>
        <taxon>Bacillati</taxon>
        <taxon>Actinomycetota</taxon>
        <taxon>Actinomycetes</taxon>
        <taxon>Mycobacteriales</taxon>
        <taxon>Nocardiaceae</taxon>
        <taxon>Williamsia</taxon>
    </lineage>
</organism>
<evidence type="ECO:0000313" key="8">
    <source>
        <dbReference type="Proteomes" id="UP001205740"/>
    </source>
</evidence>
<keyword evidence="2 5" id="KW-0812">Transmembrane</keyword>
<proteinExistence type="predicted"/>
<keyword evidence="3 5" id="KW-1133">Transmembrane helix</keyword>
<evidence type="ECO:0000313" key="7">
    <source>
        <dbReference type="EMBL" id="MCP2162049.1"/>
    </source>
</evidence>
<dbReference type="EMBL" id="JAMTCG010000006">
    <property type="protein sequence ID" value="MCP2162049.1"/>
    <property type="molecule type" value="Genomic_DNA"/>
</dbReference>
<comment type="subcellular location">
    <subcellularLocation>
        <location evidence="1">Membrane</location>
        <topology evidence="1">Multi-pass membrane protein</topology>
    </subcellularLocation>
</comment>
<dbReference type="InterPro" id="IPR035952">
    <property type="entry name" value="Rhomboid-like_sf"/>
</dbReference>
<reference evidence="7 8" key="1">
    <citation type="submission" date="2022-06" db="EMBL/GenBank/DDBJ databases">
        <title>Genomic Encyclopedia of Archaeal and Bacterial Type Strains, Phase II (KMG-II): from individual species to whole genera.</title>
        <authorList>
            <person name="Goeker M."/>
        </authorList>
    </citation>
    <scope>NUCLEOTIDE SEQUENCE [LARGE SCALE GENOMIC DNA]</scope>
    <source>
        <strain evidence="7 8">DSM 45037</strain>
    </source>
</reference>
<evidence type="ECO:0000256" key="3">
    <source>
        <dbReference type="ARBA" id="ARBA00022989"/>
    </source>
</evidence>
<keyword evidence="6" id="KW-0732">Signal</keyword>
<protein>
    <recommendedName>
        <fullName evidence="9">Rhomboid family intramembrane serine protease</fullName>
    </recommendedName>
</protein>
<feature type="transmembrane region" description="Helical" evidence="5">
    <location>
        <begin position="132"/>
        <end position="149"/>
    </location>
</feature>
<dbReference type="Pfam" id="PF20401">
    <property type="entry name" value="Rhomboid_2"/>
    <property type="match status" value="1"/>
</dbReference>
<feature type="transmembrane region" description="Helical" evidence="5">
    <location>
        <begin position="177"/>
        <end position="195"/>
    </location>
</feature>
<evidence type="ECO:0000256" key="1">
    <source>
        <dbReference type="ARBA" id="ARBA00004141"/>
    </source>
</evidence>
<dbReference type="SUPFAM" id="SSF144091">
    <property type="entry name" value="Rhomboid-like"/>
    <property type="match status" value="1"/>
</dbReference>
<feature type="signal peptide" evidence="6">
    <location>
        <begin position="1"/>
        <end position="29"/>
    </location>
</feature>
<dbReference type="InterPro" id="IPR046862">
    <property type="entry name" value="Rhomboid_2"/>
</dbReference>
<keyword evidence="4 5" id="KW-0472">Membrane</keyword>
<dbReference type="Gene3D" id="1.20.1540.10">
    <property type="entry name" value="Rhomboid-like"/>
    <property type="match status" value="1"/>
</dbReference>
<keyword evidence="8" id="KW-1185">Reference proteome</keyword>
<sequence>MIDRLLRVVRAAPASCAWLALLLATTVLQHVGTTEQVAAWLENSSTDLRHLGSDPVTVLVTSLGWLDGAWWLPYAAMFAIVVIPMERRLGVRRWAAMGLAGHLIGTAVSQGALWVAIALGLTSSSQMTMRDIGVSYALMAFVGGAAQYVSPRHRRAFVSVVIAVAATALVVDPGVTNLGHLTALVTGLVVGPLLVPRAQLSASRFFSTSTSKSGAGHRRSRWDSASMRISVTASRANHLWSAGTTNQGASSMSVRSRTA</sequence>
<accession>A0ABT1H475</accession>
<name>A0ABT1H475_9NOCA</name>
<evidence type="ECO:0000256" key="4">
    <source>
        <dbReference type="ARBA" id="ARBA00023136"/>
    </source>
</evidence>
<feature type="transmembrane region" description="Helical" evidence="5">
    <location>
        <begin position="156"/>
        <end position="171"/>
    </location>
</feature>